<dbReference type="SUPFAM" id="SSF140984">
    <property type="entry name" value="PTPA-like"/>
    <property type="match status" value="1"/>
</dbReference>
<evidence type="ECO:0000313" key="11">
    <source>
        <dbReference type="EMBL" id="CCH61226.1"/>
    </source>
</evidence>
<comment type="similarity">
    <text evidence="4 9">Belongs to the PTPA-type PPIase family.</text>
</comment>
<dbReference type="AlphaFoldDB" id="I2H4C4"/>
<dbReference type="RefSeq" id="XP_004180745.1">
    <property type="nucleotide sequence ID" value="XM_004180697.1"/>
</dbReference>
<accession>I2H4C4</accession>
<gene>
    <name evidence="11" type="primary">TBLA0E01690</name>
    <name evidence="11" type="ORF">TBLA_0E01690</name>
</gene>
<keyword evidence="8" id="KW-0539">Nucleus</keyword>
<keyword evidence="12" id="KW-1185">Reference proteome</keyword>
<dbReference type="EMBL" id="HE806320">
    <property type="protein sequence ID" value="CCH61226.1"/>
    <property type="molecule type" value="Genomic_DNA"/>
</dbReference>
<sequence length="488" mass="55807">MESIPIYKLDSNCVFSAPTKQIFDSQGTQYFNRSIAFHRIQYFISKYTQLIQEENIPPTDYTSSNDTISGVSKIINDLIKLVEETPPLPGPRRYGNLSCRQWHKRVDDNINELFEKYLTISNTKFNKDQLFLELIYYFNASLGSPTRLDYGTGHELSFLAFIGALDMLNLLTDISGTDILFIFNEYYRLIRKLILNYTLEPAGSHGVWGLDDHFHLIYIFGSSQWCPENADMTEPSISEPKFKAPIKPVDILNKNLIEKFKSSNFYCQSILFILTVKTGPFPEHSPILFDIAKNVHNWKKVRSGLLKMYMVEVLNKFPVVQHFWFGTGFYPWINSSTLMKLPTYELAPDDNNTTYTINKPTDLSKSGSKKTLENMLNTDKEKIDPNSCVTTTINHGSNRAKQPTLSSSNISTRKQARIPNDMLRSSQMSSEGPTAPLERSTNMITGMNPPSSTSIRHSILRTNRNSRNNNDRTSNNLSRFRNNANDSK</sequence>
<keyword evidence="7 9" id="KW-0413">Isomerase</keyword>
<protein>
    <recommendedName>
        <fullName evidence="9">Serine/threonine-protein phosphatase 2A activator</fullName>
        <ecNumber evidence="9">5.2.1.8</ecNumber>
    </recommendedName>
    <alternativeName>
        <fullName evidence="9">Phosphotyrosyl phosphatase activator</fullName>
    </alternativeName>
</protein>
<organism evidence="11 12">
    <name type="scientific">Henningerozyma blattae (strain ATCC 34711 / CBS 6284 / DSM 70876 / NBRC 10599 / NRRL Y-10934 / UCD 77-7)</name>
    <name type="common">Yeast</name>
    <name type="synonym">Tetrapisispora blattae</name>
    <dbReference type="NCBI Taxonomy" id="1071380"/>
    <lineage>
        <taxon>Eukaryota</taxon>
        <taxon>Fungi</taxon>
        <taxon>Dikarya</taxon>
        <taxon>Ascomycota</taxon>
        <taxon>Saccharomycotina</taxon>
        <taxon>Saccharomycetes</taxon>
        <taxon>Saccharomycetales</taxon>
        <taxon>Saccharomycetaceae</taxon>
        <taxon>Henningerozyma</taxon>
    </lineage>
</organism>
<reference evidence="11 12" key="1">
    <citation type="journal article" date="2011" name="Proc. Natl. Acad. Sci. U.S.A.">
        <title>Evolutionary erosion of yeast sex chromosomes by mating-type switching accidents.</title>
        <authorList>
            <person name="Gordon J.L."/>
            <person name="Armisen D."/>
            <person name="Proux-Wera E."/>
            <person name="Oheigeartaigh S.S."/>
            <person name="Byrne K.P."/>
            <person name="Wolfe K.H."/>
        </authorList>
    </citation>
    <scope>NUCLEOTIDE SEQUENCE [LARGE SCALE GENOMIC DNA]</scope>
    <source>
        <strain evidence="12">ATCC 34711 / CBS 6284 / DSM 70876 / NBRC 10599 / NRRL Y-10934 / UCD 77-7</strain>
    </source>
</reference>
<feature type="compositionally biased region" description="Polar residues" evidence="10">
    <location>
        <begin position="439"/>
        <end position="456"/>
    </location>
</feature>
<proteinExistence type="inferred from homology"/>
<dbReference type="STRING" id="1071380.I2H4C4"/>
<dbReference type="HOGENOM" id="CLU_030733_2_1_1"/>
<comment type="catalytic activity">
    <reaction evidence="1 9">
        <text>[protein]-peptidylproline (omega=180) = [protein]-peptidylproline (omega=0)</text>
        <dbReference type="Rhea" id="RHEA:16237"/>
        <dbReference type="Rhea" id="RHEA-COMP:10747"/>
        <dbReference type="Rhea" id="RHEA-COMP:10748"/>
        <dbReference type="ChEBI" id="CHEBI:83833"/>
        <dbReference type="ChEBI" id="CHEBI:83834"/>
        <dbReference type="EC" id="5.2.1.8"/>
    </reaction>
</comment>
<dbReference type="GO" id="GO:0000159">
    <property type="term" value="C:protein phosphatase type 2A complex"/>
    <property type="evidence" value="ECO:0007669"/>
    <property type="project" value="EnsemblFungi"/>
</dbReference>
<evidence type="ECO:0000256" key="4">
    <source>
        <dbReference type="ARBA" id="ARBA00011019"/>
    </source>
</evidence>
<dbReference type="GO" id="GO:0007052">
    <property type="term" value="P:mitotic spindle organization"/>
    <property type="evidence" value="ECO:0007669"/>
    <property type="project" value="EnsemblFungi"/>
</dbReference>
<comment type="function">
    <text evidence="9">PPIases accelerate the folding of proteins. It catalyzes the cis-trans isomerization of proline imidic peptide bonds in oligopeptides.</text>
</comment>
<feature type="compositionally biased region" description="Polar residues" evidence="10">
    <location>
        <begin position="387"/>
        <end position="413"/>
    </location>
</feature>
<dbReference type="Gene3D" id="1.20.120.1150">
    <property type="match status" value="1"/>
</dbReference>
<dbReference type="GO" id="GO:0006357">
    <property type="term" value="P:regulation of transcription by RNA polymerase II"/>
    <property type="evidence" value="ECO:0007669"/>
    <property type="project" value="EnsemblFungi"/>
</dbReference>
<dbReference type="OrthoDB" id="16120at2759"/>
<dbReference type="GO" id="GO:0000082">
    <property type="term" value="P:G1/S transition of mitotic cell cycle"/>
    <property type="evidence" value="ECO:0007669"/>
    <property type="project" value="EnsemblFungi"/>
</dbReference>
<evidence type="ECO:0000256" key="2">
    <source>
        <dbReference type="ARBA" id="ARBA00004123"/>
    </source>
</evidence>
<evidence type="ECO:0000256" key="9">
    <source>
        <dbReference type="RuleBase" id="RU361210"/>
    </source>
</evidence>
<evidence type="ECO:0000256" key="1">
    <source>
        <dbReference type="ARBA" id="ARBA00000971"/>
    </source>
</evidence>
<evidence type="ECO:0000256" key="6">
    <source>
        <dbReference type="ARBA" id="ARBA00023110"/>
    </source>
</evidence>
<dbReference type="PANTHER" id="PTHR10012">
    <property type="entry name" value="SERINE/THREONINE-PROTEIN PHOSPHATASE 2A REGULATORY SUBUNIT B"/>
    <property type="match status" value="1"/>
</dbReference>
<evidence type="ECO:0000256" key="10">
    <source>
        <dbReference type="SAM" id="MobiDB-lite"/>
    </source>
</evidence>
<dbReference type="PANTHER" id="PTHR10012:SF3">
    <property type="entry name" value="SERINE_THREONINE-PROTEIN PHOSPHATASE 2A ACTIVATOR 1"/>
    <property type="match status" value="1"/>
</dbReference>
<evidence type="ECO:0000256" key="3">
    <source>
        <dbReference type="ARBA" id="ARBA00004496"/>
    </source>
</evidence>
<feature type="region of interest" description="Disordered" evidence="10">
    <location>
        <begin position="376"/>
        <end position="488"/>
    </location>
</feature>
<dbReference type="EC" id="5.2.1.8" evidence="9"/>
<dbReference type="InterPro" id="IPR004327">
    <property type="entry name" value="Phstyr_phstse_ac"/>
</dbReference>
<comment type="subcellular location">
    <subcellularLocation>
        <location evidence="3 9">Cytoplasm</location>
    </subcellularLocation>
    <subcellularLocation>
        <location evidence="2">Nucleus</location>
    </subcellularLocation>
</comment>
<feature type="compositionally biased region" description="Polar residues" evidence="10">
    <location>
        <begin position="423"/>
        <end position="432"/>
    </location>
</feature>
<dbReference type="GO" id="GO:0003755">
    <property type="term" value="F:peptidyl-prolyl cis-trans isomerase activity"/>
    <property type="evidence" value="ECO:0007669"/>
    <property type="project" value="UniProtKB-KW"/>
</dbReference>
<dbReference type="InterPro" id="IPR043170">
    <property type="entry name" value="PTPA_C_lid"/>
</dbReference>
<feature type="compositionally biased region" description="Low complexity" evidence="10">
    <location>
        <begin position="460"/>
        <end position="479"/>
    </location>
</feature>
<dbReference type="GO" id="GO:0006281">
    <property type="term" value="P:DNA repair"/>
    <property type="evidence" value="ECO:0007669"/>
    <property type="project" value="EnsemblFungi"/>
</dbReference>
<evidence type="ECO:0000256" key="7">
    <source>
        <dbReference type="ARBA" id="ARBA00023235"/>
    </source>
</evidence>
<keyword evidence="5 9" id="KW-0963">Cytoplasm</keyword>
<dbReference type="GO" id="GO:0005634">
    <property type="term" value="C:nucleus"/>
    <property type="evidence" value="ECO:0007669"/>
    <property type="project" value="UniProtKB-SubCell"/>
</dbReference>
<keyword evidence="6 9" id="KW-0697">Rotamase</keyword>
<dbReference type="InParanoid" id="I2H4C4"/>
<evidence type="ECO:0000256" key="5">
    <source>
        <dbReference type="ARBA" id="ARBA00022490"/>
    </source>
</evidence>
<evidence type="ECO:0000256" key="8">
    <source>
        <dbReference type="ARBA" id="ARBA00023242"/>
    </source>
</evidence>
<dbReference type="GO" id="GO:0000785">
    <property type="term" value="C:chromatin"/>
    <property type="evidence" value="ECO:0007669"/>
    <property type="project" value="EnsemblFungi"/>
</dbReference>
<dbReference type="InterPro" id="IPR037218">
    <property type="entry name" value="PTPA_sf"/>
</dbReference>
<dbReference type="OMA" id="IHESQDV"/>
<dbReference type="Proteomes" id="UP000002866">
    <property type="component" value="Chromosome 5"/>
</dbReference>
<dbReference type="eggNOG" id="KOG2867">
    <property type="taxonomic scope" value="Eukaryota"/>
</dbReference>
<dbReference type="GO" id="GO:0005737">
    <property type="term" value="C:cytoplasm"/>
    <property type="evidence" value="ECO:0007669"/>
    <property type="project" value="UniProtKB-SubCell"/>
</dbReference>
<dbReference type="Pfam" id="PF03095">
    <property type="entry name" value="PTPA"/>
    <property type="match status" value="1"/>
</dbReference>
<name>I2H4C4_HENB6</name>
<dbReference type="CDD" id="cd04087">
    <property type="entry name" value="PTPA"/>
    <property type="match status" value="1"/>
</dbReference>
<dbReference type="KEGG" id="tbl:TBLA_0E01690"/>
<dbReference type="FunCoup" id="I2H4C4">
    <property type="interactions" value="118"/>
</dbReference>
<dbReference type="GeneID" id="14496299"/>
<dbReference type="GO" id="GO:0006914">
    <property type="term" value="P:autophagy"/>
    <property type="evidence" value="ECO:0007669"/>
    <property type="project" value="EnsemblFungi"/>
</dbReference>
<evidence type="ECO:0000313" key="12">
    <source>
        <dbReference type="Proteomes" id="UP000002866"/>
    </source>
</evidence>
<dbReference type="GO" id="GO:0008160">
    <property type="term" value="F:protein tyrosine phosphatase activator activity"/>
    <property type="evidence" value="ECO:0007669"/>
    <property type="project" value="TreeGrafter"/>
</dbReference>